<keyword evidence="5 7" id="KW-0456">Lyase</keyword>
<keyword evidence="6 7" id="KW-0961">Cell wall biogenesis/degradation</keyword>
<keyword evidence="10" id="KW-1185">Reference proteome</keyword>
<comment type="similarity">
    <text evidence="7">Belongs to the transglycosylase MltG family.</text>
</comment>
<evidence type="ECO:0000256" key="8">
    <source>
        <dbReference type="SAM" id="MobiDB-lite"/>
    </source>
</evidence>
<dbReference type="HAMAP" id="MF_02065">
    <property type="entry name" value="MltG"/>
    <property type="match status" value="1"/>
</dbReference>
<protein>
    <recommendedName>
        <fullName evidence="7">Endolytic murein transglycosylase</fullName>
        <ecNumber evidence="7">4.2.2.29</ecNumber>
    </recommendedName>
    <alternativeName>
        <fullName evidence="7">Peptidoglycan lytic transglycosylase</fullName>
    </alternativeName>
    <alternativeName>
        <fullName evidence="7">Peptidoglycan polymerization terminase</fullName>
    </alternativeName>
</protein>
<keyword evidence="2 7" id="KW-0812">Transmembrane</keyword>
<evidence type="ECO:0000256" key="3">
    <source>
        <dbReference type="ARBA" id="ARBA00022989"/>
    </source>
</evidence>
<evidence type="ECO:0000256" key="2">
    <source>
        <dbReference type="ARBA" id="ARBA00022692"/>
    </source>
</evidence>
<dbReference type="AlphaFoldDB" id="D4LEQ3"/>
<evidence type="ECO:0000256" key="1">
    <source>
        <dbReference type="ARBA" id="ARBA00022475"/>
    </source>
</evidence>
<dbReference type="InterPro" id="IPR003770">
    <property type="entry name" value="MLTG-like"/>
</dbReference>
<dbReference type="Gene3D" id="3.30.1490.480">
    <property type="entry name" value="Endolytic murein transglycosylase"/>
    <property type="match status" value="1"/>
</dbReference>
<name>D4LEQ3_RUMC1</name>
<dbReference type="GO" id="GO:0005886">
    <property type="term" value="C:plasma membrane"/>
    <property type="evidence" value="ECO:0007669"/>
    <property type="project" value="UniProtKB-SubCell"/>
</dbReference>
<dbReference type="PANTHER" id="PTHR30518:SF2">
    <property type="entry name" value="ENDOLYTIC MUREIN TRANSGLYCOSYLASE"/>
    <property type="match status" value="1"/>
</dbReference>
<keyword evidence="1 7" id="KW-1003">Cell membrane</keyword>
<gene>
    <name evidence="7" type="primary">mltG</name>
    <name evidence="9" type="ordered locus">RUM_20750</name>
</gene>
<reference evidence="9" key="2">
    <citation type="submission" date="2010-03" db="EMBL/GenBank/DDBJ databases">
        <authorList>
            <person name="Pajon A."/>
        </authorList>
    </citation>
    <scope>NUCLEOTIDE SEQUENCE</scope>
    <source>
        <strain evidence="9">Type strain: 18P13</strain>
    </source>
</reference>
<dbReference type="Proteomes" id="UP000007054">
    <property type="component" value="Chromosome"/>
</dbReference>
<feature type="compositionally biased region" description="Basic residues" evidence="8">
    <location>
        <begin position="98"/>
        <end position="119"/>
    </location>
</feature>
<dbReference type="RefSeq" id="WP_015559004.1">
    <property type="nucleotide sequence ID" value="NC_021039.1"/>
</dbReference>
<feature type="compositionally biased region" description="Basic and acidic residues" evidence="8">
    <location>
        <begin position="68"/>
        <end position="85"/>
    </location>
</feature>
<accession>D4LEQ3</accession>
<dbReference type="STRING" id="213810.RUM_20750"/>
<dbReference type="HOGENOM" id="CLU_025574_2_1_9"/>
<dbReference type="NCBIfam" id="TIGR00247">
    <property type="entry name" value="endolytic transglycosylase MltG"/>
    <property type="match status" value="1"/>
</dbReference>
<keyword evidence="4 7" id="KW-0472">Membrane</keyword>
<feature type="region of interest" description="Disordered" evidence="8">
    <location>
        <begin position="1"/>
        <end position="119"/>
    </location>
</feature>
<evidence type="ECO:0000256" key="4">
    <source>
        <dbReference type="ARBA" id="ARBA00023136"/>
    </source>
</evidence>
<dbReference type="Pfam" id="PF02618">
    <property type="entry name" value="YceG"/>
    <property type="match status" value="1"/>
</dbReference>
<evidence type="ECO:0000313" key="9">
    <source>
        <dbReference type="EMBL" id="CBL18098.1"/>
    </source>
</evidence>
<dbReference type="GO" id="GO:0071555">
    <property type="term" value="P:cell wall organization"/>
    <property type="evidence" value="ECO:0007669"/>
    <property type="project" value="UniProtKB-KW"/>
</dbReference>
<dbReference type="GO" id="GO:0009252">
    <property type="term" value="P:peptidoglycan biosynthetic process"/>
    <property type="evidence" value="ECO:0007669"/>
    <property type="project" value="UniProtKB-UniRule"/>
</dbReference>
<comment type="function">
    <text evidence="7">Functions as a peptidoglycan terminase that cleaves nascent peptidoglycan strands endolytically to terminate their elongation.</text>
</comment>
<evidence type="ECO:0000313" key="10">
    <source>
        <dbReference type="Proteomes" id="UP000007054"/>
    </source>
</evidence>
<comment type="catalytic activity">
    <reaction evidence="7">
        <text>a peptidoglycan chain = a peptidoglycan chain with N-acetyl-1,6-anhydromuramyl-[peptide] at the reducing end + a peptidoglycan chain with N-acetylglucosamine at the non-reducing end.</text>
        <dbReference type="EC" id="4.2.2.29"/>
    </reaction>
</comment>
<evidence type="ECO:0000256" key="5">
    <source>
        <dbReference type="ARBA" id="ARBA00023239"/>
    </source>
</evidence>
<organism evidence="9 10">
    <name type="scientific">Ruminococcus champanellensis (strain DSM 18848 / JCM 17042 / KCTC 15320 / 18P13)</name>
    <dbReference type="NCBI Taxonomy" id="213810"/>
    <lineage>
        <taxon>Bacteria</taxon>
        <taxon>Bacillati</taxon>
        <taxon>Bacillota</taxon>
        <taxon>Clostridia</taxon>
        <taxon>Eubacteriales</taxon>
        <taxon>Oscillospiraceae</taxon>
        <taxon>Ruminococcus</taxon>
    </lineage>
</organism>
<proteinExistence type="inferred from homology"/>
<dbReference type="BioCyc" id="RCHA213810:RUM_RS10065-MONOMER"/>
<keyword evidence="3 7" id="KW-1133">Transmembrane helix</keyword>
<evidence type="ECO:0000256" key="6">
    <source>
        <dbReference type="ARBA" id="ARBA00023316"/>
    </source>
</evidence>
<feature type="site" description="Important for catalytic activity" evidence="7">
    <location>
        <position position="357"/>
    </location>
</feature>
<evidence type="ECO:0000256" key="7">
    <source>
        <dbReference type="HAMAP-Rule" id="MF_02065"/>
    </source>
</evidence>
<feature type="region of interest" description="Disordered" evidence="8">
    <location>
        <begin position="472"/>
        <end position="498"/>
    </location>
</feature>
<dbReference type="KEGG" id="rch:RUM_20750"/>
<dbReference type="EC" id="4.2.2.29" evidence="7"/>
<dbReference type="PATRIC" id="fig|213810.4.peg.1964"/>
<feature type="compositionally biased region" description="Basic and acidic residues" evidence="8">
    <location>
        <begin position="16"/>
        <end position="27"/>
    </location>
</feature>
<dbReference type="GO" id="GO:0008932">
    <property type="term" value="F:lytic endotransglycosylase activity"/>
    <property type="evidence" value="ECO:0007669"/>
    <property type="project" value="UniProtKB-UniRule"/>
</dbReference>
<comment type="subcellular location">
    <subcellularLocation>
        <location evidence="7">Cell membrane</location>
        <topology evidence="7">Single-pass membrane protein</topology>
    </subcellularLocation>
</comment>
<dbReference type="GeneID" id="83156738"/>
<feature type="transmembrane region" description="Helical" evidence="7">
    <location>
        <begin position="127"/>
        <end position="148"/>
    </location>
</feature>
<dbReference type="PANTHER" id="PTHR30518">
    <property type="entry name" value="ENDOLYTIC MUREIN TRANSGLYCOSYLASE"/>
    <property type="match status" value="1"/>
</dbReference>
<reference evidence="9" key="1">
    <citation type="submission" date="2010-03" db="EMBL/GenBank/DDBJ databases">
        <title>The genome sequence of Ruminococcus sp. 18P13.</title>
        <authorList>
            <consortium name="metaHIT consortium -- http://www.metahit.eu/"/>
            <person name="Pajon A."/>
            <person name="Turner K."/>
            <person name="Parkhill J."/>
            <person name="Bernalier A."/>
        </authorList>
    </citation>
    <scope>NUCLEOTIDE SEQUENCE [LARGE SCALE GENOMIC DNA]</scope>
    <source>
        <strain evidence="9">Type strain: 18P13</strain>
    </source>
</reference>
<dbReference type="EMBL" id="FP929052">
    <property type="protein sequence ID" value="CBL18098.1"/>
    <property type="molecule type" value="Genomic_DNA"/>
</dbReference>
<sequence>MEEHRNQSDTDALLEELLRETEEHAPAEPDQPPVPEEPGECPAEPVSDPEPEPESDMEKTQSFQSVKHVQEEHAGAKQEKHAPEHPRKRPAANSAKGKQPKQSHPSAKHGREHAQGKKRRRTNLPFVLVWTTIVVAISVVLSVGLLAIGKDMYAVDKDTTEKIINVPENATTDQIAQMLYEEDIIRIPRMYRLVSKLNGSDGKYVAGEHVVSASMSYETLTSTLTKPVKAETVRVTFPEGITMLDAAKLLEENKVCEASRFIYFFNIADYNYDIFKKMPKSSDLKFYQHEGYLFPDTYEFYVGMDPELVCQKIFMRTNEIISEGKLEDLDMTYYERMEELDISLDELMTLASMIQREASSVSSMKLVSSVFWNRLNDAETFPRLQSDPTSKYVEDVIKPNISVANDAIYEAYDTYKCIGLPAGAICNPGRDAIEAALDPTDSAFYYFCADTETGEIYYAKTDAEHEANLEAIRNHTKPSDNLDAEAGQERPDEDDDAE</sequence>